<feature type="domain" description="DEAD-box RNA helicase Q" evidence="8">
    <location>
        <begin position="3"/>
        <end position="31"/>
    </location>
</feature>
<dbReference type="InterPro" id="IPR014001">
    <property type="entry name" value="Helicase_ATP-bd"/>
</dbReference>
<feature type="domain" description="Helicase C-terminal" evidence="7">
    <location>
        <begin position="231"/>
        <end position="375"/>
    </location>
</feature>
<dbReference type="PROSITE" id="PS51194">
    <property type="entry name" value="HELICASE_CTER"/>
    <property type="match status" value="1"/>
</dbReference>
<dbReference type="InterPro" id="IPR001650">
    <property type="entry name" value="Helicase_C-like"/>
</dbReference>
<dbReference type="CDD" id="cd00268">
    <property type="entry name" value="DEADc"/>
    <property type="match status" value="1"/>
</dbReference>
<keyword evidence="3 9" id="KW-0347">Helicase</keyword>
<feature type="domain" description="Helicase ATP-binding" evidence="6">
    <location>
        <begin position="34"/>
        <end position="204"/>
    </location>
</feature>
<accession>A0A4R2L5T6</accession>
<sequence>MEKVFNNFGFKDFILKNLEKNHIINPSSIQAETFPLTRKGKDVIGKAKTGTGKTLAYLLPMIEKIDPSKKDLQMLVLAPSRELSLQIEREAKRMTEGTEILVDTVVEGMDIKRQLDKLKKKPHMIVATPGRLVHIMGLKKIKIHHVKTIALDEVDQILQQGLQDKIHAIVKSTLKDRQILSFSATISEQAKNVLNDMMENPVFINLDHIKPIPSKIEHEYIVSKAPKKTETLAMFLKTIKPAKSLVFINKNQNVERFVKELKELGFSVGGIQTRSKNQERQNLLTSFNNGKLKILVTTDLFTRGMDFREVSHIFNMDLPLNKIDYLHRAGRTGRIHNSGVVINIVRDKEKFILYKMMKQLNIEVNPIEIMNEKIVQVKQFIQQKKNKS</sequence>
<dbReference type="GO" id="GO:0016787">
    <property type="term" value="F:hydrolase activity"/>
    <property type="evidence" value="ECO:0007669"/>
    <property type="project" value="UniProtKB-KW"/>
</dbReference>
<dbReference type="GO" id="GO:0005840">
    <property type="term" value="C:ribosome"/>
    <property type="evidence" value="ECO:0007669"/>
    <property type="project" value="TreeGrafter"/>
</dbReference>
<comment type="caution">
    <text evidence="9">The sequence shown here is derived from an EMBL/GenBank/DDBJ whole genome shotgun (WGS) entry which is preliminary data.</text>
</comment>
<dbReference type="Pfam" id="PF00270">
    <property type="entry name" value="DEAD"/>
    <property type="match status" value="1"/>
</dbReference>
<dbReference type="InterPro" id="IPR050547">
    <property type="entry name" value="DEAD_box_RNA_helicases"/>
</dbReference>
<keyword evidence="1" id="KW-0547">Nucleotide-binding</keyword>
<dbReference type="PROSITE" id="PS51192">
    <property type="entry name" value="HELICASE_ATP_BIND_1"/>
    <property type="match status" value="1"/>
</dbReference>
<name>A0A4R2L5T6_9FIRM</name>
<dbReference type="SMART" id="SM00490">
    <property type="entry name" value="HELICc"/>
    <property type="match status" value="1"/>
</dbReference>
<dbReference type="PANTHER" id="PTHR47963">
    <property type="entry name" value="DEAD-BOX ATP-DEPENDENT RNA HELICASE 47, MITOCHONDRIAL"/>
    <property type="match status" value="1"/>
</dbReference>
<evidence type="ECO:0000313" key="10">
    <source>
        <dbReference type="Proteomes" id="UP000294919"/>
    </source>
</evidence>
<dbReference type="EMBL" id="SLWV01000012">
    <property type="protein sequence ID" value="TCO74535.1"/>
    <property type="molecule type" value="Genomic_DNA"/>
</dbReference>
<evidence type="ECO:0000256" key="3">
    <source>
        <dbReference type="ARBA" id="ARBA00022806"/>
    </source>
</evidence>
<evidence type="ECO:0000256" key="5">
    <source>
        <dbReference type="PROSITE-ProRule" id="PRU00552"/>
    </source>
</evidence>
<dbReference type="GO" id="GO:0005829">
    <property type="term" value="C:cytosol"/>
    <property type="evidence" value="ECO:0007669"/>
    <property type="project" value="TreeGrafter"/>
</dbReference>
<keyword evidence="10" id="KW-1185">Reference proteome</keyword>
<dbReference type="PANTHER" id="PTHR47963:SF7">
    <property type="entry name" value="ATP-DEPENDENT RNA HELICASE YFML-RELATED"/>
    <property type="match status" value="1"/>
</dbReference>
<dbReference type="SUPFAM" id="SSF52540">
    <property type="entry name" value="P-loop containing nucleoside triphosphate hydrolases"/>
    <property type="match status" value="1"/>
</dbReference>
<dbReference type="InterPro" id="IPR014014">
    <property type="entry name" value="RNA_helicase_DEAD_Q_motif"/>
</dbReference>
<feature type="short sequence motif" description="Q motif" evidence="5">
    <location>
        <begin position="3"/>
        <end position="31"/>
    </location>
</feature>
<dbReference type="GO" id="GO:0033592">
    <property type="term" value="F:RNA strand annealing activity"/>
    <property type="evidence" value="ECO:0007669"/>
    <property type="project" value="TreeGrafter"/>
</dbReference>
<evidence type="ECO:0000256" key="2">
    <source>
        <dbReference type="ARBA" id="ARBA00022801"/>
    </source>
</evidence>
<evidence type="ECO:0000259" key="6">
    <source>
        <dbReference type="PROSITE" id="PS51192"/>
    </source>
</evidence>
<dbReference type="CDD" id="cd18787">
    <property type="entry name" value="SF2_C_DEAD"/>
    <property type="match status" value="1"/>
</dbReference>
<dbReference type="GO" id="GO:0009409">
    <property type="term" value="P:response to cold"/>
    <property type="evidence" value="ECO:0007669"/>
    <property type="project" value="TreeGrafter"/>
</dbReference>
<organism evidence="9 10">
    <name type="scientific">Marinisporobacter balticus</name>
    <dbReference type="NCBI Taxonomy" id="2018667"/>
    <lineage>
        <taxon>Bacteria</taxon>
        <taxon>Bacillati</taxon>
        <taxon>Bacillota</taxon>
        <taxon>Clostridia</taxon>
        <taxon>Peptostreptococcales</taxon>
        <taxon>Thermotaleaceae</taxon>
        <taxon>Marinisporobacter</taxon>
    </lineage>
</organism>
<dbReference type="RefSeq" id="WP_132245227.1">
    <property type="nucleotide sequence ID" value="NZ_SLWV01000012.1"/>
</dbReference>
<evidence type="ECO:0000259" key="7">
    <source>
        <dbReference type="PROSITE" id="PS51194"/>
    </source>
</evidence>
<dbReference type="GO" id="GO:0005524">
    <property type="term" value="F:ATP binding"/>
    <property type="evidence" value="ECO:0007669"/>
    <property type="project" value="UniProtKB-KW"/>
</dbReference>
<proteinExistence type="predicted"/>
<dbReference type="Gene3D" id="3.40.50.300">
    <property type="entry name" value="P-loop containing nucleotide triphosphate hydrolases"/>
    <property type="match status" value="2"/>
</dbReference>
<gene>
    <name evidence="9" type="ORF">EV214_11210</name>
</gene>
<keyword evidence="4" id="KW-0067">ATP-binding</keyword>
<dbReference type="AlphaFoldDB" id="A0A4R2L5T6"/>
<evidence type="ECO:0000256" key="1">
    <source>
        <dbReference type="ARBA" id="ARBA00022741"/>
    </source>
</evidence>
<evidence type="ECO:0000256" key="4">
    <source>
        <dbReference type="ARBA" id="ARBA00022840"/>
    </source>
</evidence>
<evidence type="ECO:0000313" key="9">
    <source>
        <dbReference type="EMBL" id="TCO74535.1"/>
    </source>
</evidence>
<dbReference type="SMART" id="SM00487">
    <property type="entry name" value="DEXDc"/>
    <property type="match status" value="1"/>
</dbReference>
<dbReference type="Proteomes" id="UP000294919">
    <property type="component" value="Unassembled WGS sequence"/>
</dbReference>
<dbReference type="InterPro" id="IPR011545">
    <property type="entry name" value="DEAD/DEAH_box_helicase_dom"/>
</dbReference>
<evidence type="ECO:0000259" key="8">
    <source>
        <dbReference type="PROSITE" id="PS51195"/>
    </source>
</evidence>
<dbReference type="InterPro" id="IPR027417">
    <property type="entry name" value="P-loop_NTPase"/>
</dbReference>
<reference evidence="9 10" key="1">
    <citation type="submission" date="2019-03" db="EMBL/GenBank/DDBJ databases">
        <title>Genomic Encyclopedia of Type Strains, Phase IV (KMG-IV): sequencing the most valuable type-strain genomes for metagenomic binning, comparative biology and taxonomic classification.</title>
        <authorList>
            <person name="Goeker M."/>
        </authorList>
    </citation>
    <scope>NUCLEOTIDE SEQUENCE [LARGE SCALE GENOMIC DNA]</scope>
    <source>
        <strain evidence="9 10">DSM 102940</strain>
    </source>
</reference>
<dbReference type="OrthoDB" id="9805696at2"/>
<protein>
    <submittedName>
        <fullName evidence="9">Superfamily II DNA/RNA helicase</fullName>
    </submittedName>
</protein>
<dbReference type="PROSITE" id="PS51195">
    <property type="entry name" value="Q_MOTIF"/>
    <property type="match status" value="1"/>
</dbReference>
<keyword evidence="2" id="KW-0378">Hydrolase</keyword>
<dbReference type="GO" id="GO:0003724">
    <property type="term" value="F:RNA helicase activity"/>
    <property type="evidence" value="ECO:0007669"/>
    <property type="project" value="InterPro"/>
</dbReference>
<dbReference type="Pfam" id="PF00271">
    <property type="entry name" value="Helicase_C"/>
    <property type="match status" value="1"/>
</dbReference>
<dbReference type="InterPro" id="IPR044742">
    <property type="entry name" value="DEAD/DEAH_RhlB"/>
</dbReference>